<dbReference type="EMBL" id="JFHE01000019">
    <property type="protein sequence ID" value="KDR32641.1"/>
    <property type="molecule type" value="Genomic_DNA"/>
</dbReference>
<protein>
    <recommendedName>
        <fullName evidence="5">Class I SAM-dependent methyltransferase</fullName>
    </recommendedName>
</protein>
<keyword evidence="4" id="KW-1185">Reference proteome</keyword>
<evidence type="ECO:0000313" key="3">
    <source>
        <dbReference type="Proteomes" id="UP000027439"/>
    </source>
</evidence>
<gene>
    <name evidence="2" type="ORF">BG57_09385</name>
    <name evidence="1" type="ORF">GCM10010985_12610</name>
</gene>
<dbReference type="InterPro" id="IPR029063">
    <property type="entry name" value="SAM-dependent_MTases_sf"/>
</dbReference>
<reference evidence="4" key="3">
    <citation type="journal article" date="2019" name="Int. J. Syst. Evol. Microbiol.">
        <title>The Global Catalogue of Microorganisms (GCM) 10K type strain sequencing project: providing services to taxonomists for standard genome sequencing and annotation.</title>
        <authorList>
            <consortium name="The Broad Institute Genomics Platform"/>
            <consortium name="The Broad Institute Genome Sequencing Center for Infectious Disease"/>
            <person name="Wu L."/>
            <person name="Ma J."/>
        </authorList>
    </citation>
    <scope>NUCLEOTIDE SEQUENCE [LARGE SCALE GENOMIC DNA]</scope>
    <source>
        <strain evidence="4">CGMCC 1.11013</strain>
    </source>
</reference>
<dbReference type="eggNOG" id="COG4122">
    <property type="taxonomic scope" value="Bacteria"/>
</dbReference>
<dbReference type="Proteomes" id="UP000027439">
    <property type="component" value="Unassembled WGS sequence"/>
</dbReference>
<reference evidence="1" key="4">
    <citation type="submission" date="2024-05" db="EMBL/GenBank/DDBJ databases">
        <authorList>
            <person name="Sun Q."/>
            <person name="Zhou Y."/>
        </authorList>
    </citation>
    <scope>NUCLEOTIDE SEQUENCE</scope>
    <source>
        <strain evidence="1">CGMCC 1.11013</strain>
    </source>
</reference>
<reference evidence="1" key="1">
    <citation type="journal article" date="2014" name="Int. J. Syst. Evol. Microbiol.">
        <title>Complete genome of a new Firmicutes species belonging to the dominant human colonic microbiota ('Ruminococcus bicirculans') reveals two chromosomes and a selective capacity to utilize plant glucans.</title>
        <authorList>
            <consortium name="NISC Comparative Sequencing Program"/>
            <person name="Wegmann U."/>
            <person name="Louis P."/>
            <person name="Goesmann A."/>
            <person name="Henrissat B."/>
            <person name="Duncan S.H."/>
            <person name="Flint H.J."/>
        </authorList>
    </citation>
    <scope>NUCLEOTIDE SEQUENCE</scope>
    <source>
        <strain evidence="1">CGMCC 1.11013</strain>
    </source>
</reference>
<reference evidence="2 3" key="2">
    <citation type="submission" date="2014-03" db="EMBL/GenBank/DDBJ databases">
        <title>Draft Genome Sequences of Four Burkholderia Strains.</title>
        <authorList>
            <person name="Liu X.Y."/>
            <person name="Li C.X."/>
            <person name="Xu J.H."/>
        </authorList>
    </citation>
    <scope>NUCLEOTIDE SEQUENCE [LARGE SCALE GENOMIC DNA]</scope>
    <source>
        <strain evidence="2 3">R27</strain>
    </source>
</reference>
<dbReference type="Gene3D" id="3.40.50.150">
    <property type="entry name" value="Vaccinia Virus protein VP39"/>
    <property type="match status" value="1"/>
</dbReference>
<sequence length="265" mass="29353">MSNLLIYSMAEFAPVTLPILDICAPRKIAEIGLEFGGNTRILSDWAQAHGATLTCIDPMPRPEATAWIESTAHIELQRGISHDAIPLIADVDAWFIDGDHNWYTVFNELRLIEERSHADGKPVLAFMHDVCWPAGRRDQYYNPHAIPEQFRQPYSYGNGVTLGNPGKVRGGFGSPEGSFAYADQEGGPRNGVMTALEDFIEQSATDYVYAVIPLVFGLAVLIERTHPCIEAIAQIIAPYHNNPLLARVEENRLANYLTVIAAHAR</sequence>
<evidence type="ECO:0000313" key="1">
    <source>
        <dbReference type="EMBL" id="GGD59975.1"/>
    </source>
</evidence>
<dbReference type="AlphaFoldDB" id="A0A069P5T3"/>
<name>A0A069P5T3_9BURK</name>
<evidence type="ECO:0008006" key="5">
    <source>
        <dbReference type="Google" id="ProtNLM"/>
    </source>
</evidence>
<dbReference type="STRING" id="1071679.BG57_09385"/>
<evidence type="ECO:0000313" key="2">
    <source>
        <dbReference type="EMBL" id="KDR32641.1"/>
    </source>
</evidence>
<evidence type="ECO:0000313" key="4">
    <source>
        <dbReference type="Proteomes" id="UP000597138"/>
    </source>
</evidence>
<dbReference type="OrthoDB" id="2469560at2"/>
<dbReference type="SUPFAM" id="SSF53335">
    <property type="entry name" value="S-adenosyl-L-methionine-dependent methyltransferases"/>
    <property type="match status" value="1"/>
</dbReference>
<dbReference type="Proteomes" id="UP000597138">
    <property type="component" value="Unassembled WGS sequence"/>
</dbReference>
<dbReference type="RefSeq" id="WP_035967135.1">
    <property type="nucleotide sequence ID" value="NZ_BMEG01000001.1"/>
</dbReference>
<organism evidence="2 3">
    <name type="scientific">Caballeronia grimmiae</name>
    <dbReference type="NCBI Taxonomy" id="1071679"/>
    <lineage>
        <taxon>Bacteria</taxon>
        <taxon>Pseudomonadati</taxon>
        <taxon>Pseudomonadota</taxon>
        <taxon>Betaproteobacteria</taxon>
        <taxon>Burkholderiales</taxon>
        <taxon>Burkholderiaceae</taxon>
        <taxon>Caballeronia</taxon>
    </lineage>
</organism>
<dbReference type="EMBL" id="BMEG01000001">
    <property type="protein sequence ID" value="GGD59975.1"/>
    <property type="molecule type" value="Genomic_DNA"/>
</dbReference>
<proteinExistence type="predicted"/>
<accession>A0A069P5T3</accession>
<comment type="caution">
    <text evidence="2">The sequence shown here is derived from an EMBL/GenBank/DDBJ whole genome shotgun (WGS) entry which is preliminary data.</text>
</comment>
<dbReference type="Pfam" id="PF13578">
    <property type="entry name" value="Methyltransf_24"/>
    <property type="match status" value="1"/>
</dbReference>